<keyword evidence="2 3" id="KW-0560">Oxidoreductase</keyword>
<dbReference type="InterPro" id="IPR002347">
    <property type="entry name" value="SDR_fam"/>
</dbReference>
<dbReference type="RefSeq" id="WP_175169915.1">
    <property type="nucleotide sequence ID" value="NZ_CADIJQ010000003.1"/>
</dbReference>
<comment type="similarity">
    <text evidence="1">Belongs to the short-chain dehydrogenases/reductases (SDR) family.</text>
</comment>
<name>A0A6S6ZX69_9BURK</name>
<protein>
    <submittedName>
        <fullName evidence="3">Dihydroanticapsin 7-dehydrogenase</fullName>
        <ecNumber evidence="3">1.1.1.385</ecNumber>
    </submittedName>
</protein>
<proteinExistence type="inferred from homology"/>
<evidence type="ECO:0000256" key="2">
    <source>
        <dbReference type="ARBA" id="ARBA00023002"/>
    </source>
</evidence>
<dbReference type="EC" id="1.1.1.385" evidence="3"/>
<reference evidence="3 4" key="1">
    <citation type="submission" date="2020-04" db="EMBL/GenBank/DDBJ databases">
        <authorList>
            <person name="De Canck E."/>
        </authorList>
    </citation>
    <scope>NUCLEOTIDE SEQUENCE [LARGE SCALE GENOMIC DNA]</scope>
    <source>
        <strain evidence="3 4">LMG 3441</strain>
    </source>
</reference>
<dbReference type="Proteomes" id="UP000494269">
    <property type="component" value="Unassembled WGS sequence"/>
</dbReference>
<dbReference type="NCBIfam" id="NF006121">
    <property type="entry name" value="PRK08265.1"/>
    <property type="match status" value="1"/>
</dbReference>
<dbReference type="FunFam" id="3.40.50.720:FF:000084">
    <property type="entry name" value="Short-chain dehydrogenase reductase"/>
    <property type="match status" value="1"/>
</dbReference>
<evidence type="ECO:0000313" key="3">
    <source>
        <dbReference type="EMBL" id="CAB3701589.1"/>
    </source>
</evidence>
<evidence type="ECO:0000313" key="4">
    <source>
        <dbReference type="Proteomes" id="UP000494269"/>
    </source>
</evidence>
<evidence type="ECO:0000256" key="1">
    <source>
        <dbReference type="ARBA" id="ARBA00006484"/>
    </source>
</evidence>
<dbReference type="EMBL" id="CADIJQ010000003">
    <property type="protein sequence ID" value="CAB3701589.1"/>
    <property type="molecule type" value="Genomic_DNA"/>
</dbReference>
<gene>
    <name evidence="3" type="primary">bacC_1</name>
    <name evidence="3" type="ORF">LMG3441_02595</name>
</gene>
<dbReference type="PRINTS" id="PR00081">
    <property type="entry name" value="GDHRDH"/>
</dbReference>
<organism evidence="3 4">
    <name type="scientific">Achromobacter kerstersii</name>
    <dbReference type="NCBI Taxonomy" id="1353890"/>
    <lineage>
        <taxon>Bacteria</taxon>
        <taxon>Pseudomonadati</taxon>
        <taxon>Pseudomonadota</taxon>
        <taxon>Betaproteobacteria</taxon>
        <taxon>Burkholderiales</taxon>
        <taxon>Alcaligenaceae</taxon>
        <taxon>Achromobacter</taxon>
    </lineage>
</organism>
<dbReference type="InterPro" id="IPR036291">
    <property type="entry name" value="NAD(P)-bd_dom_sf"/>
</dbReference>
<dbReference type="AlphaFoldDB" id="A0A6S6ZX69"/>
<dbReference type="PROSITE" id="PS00061">
    <property type="entry name" value="ADH_SHORT"/>
    <property type="match status" value="1"/>
</dbReference>
<dbReference type="SUPFAM" id="SSF51735">
    <property type="entry name" value="NAD(P)-binding Rossmann-fold domains"/>
    <property type="match status" value="1"/>
</dbReference>
<keyword evidence="4" id="KW-1185">Reference proteome</keyword>
<accession>A0A6S6ZX69</accession>
<dbReference type="InterPro" id="IPR020904">
    <property type="entry name" value="Sc_DH/Rdtase_CS"/>
</dbReference>
<dbReference type="PANTHER" id="PTHR24321">
    <property type="entry name" value="DEHYDROGENASES, SHORT CHAIN"/>
    <property type="match status" value="1"/>
</dbReference>
<dbReference type="PRINTS" id="PR00080">
    <property type="entry name" value="SDRFAMILY"/>
</dbReference>
<dbReference type="CDD" id="cd05233">
    <property type="entry name" value="SDR_c"/>
    <property type="match status" value="1"/>
</dbReference>
<dbReference type="GO" id="GO:0016491">
    <property type="term" value="F:oxidoreductase activity"/>
    <property type="evidence" value="ECO:0007669"/>
    <property type="project" value="UniProtKB-KW"/>
</dbReference>
<dbReference type="PANTHER" id="PTHR24321:SF8">
    <property type="entry name" value="ESTRADIOL 17-BETA-DEHYDROGENASE 8-RELATED"/>
    <property type="match status" value="1"/>
</dbReference>
<sequence length="272" mass="28490">MKGLENKVAIVTGGATLIGAGVVHVLRAKGVRVALFDIDAANGERVAAADKAGERVASAGKAGTRFWPVDITDDAQLARGVADVAAHFGRIDYLVNLAATYLDDGAASGRADWLRALDINVVSAVMAARAVHPHLVAAGGGAIVNFTSISSRVAQTGRWLYPVSKAALLQVTRSLAMDYAADRIRVNSVSPGWTWSRVMDELTQGDRAKTDRVAADYHLLGRAGDPAEVAEVVAFLLSDHASFVTGADYAVDGGYSAMGPEQARPAIPRLAE</sequence>
<dbReference type="Gene3D" id="3.40.50.720">
    <property type="entry name" value="NAD(P)-binding Rossmann-like Domain"/>
    <property type="match status" value="1"/>
</dbReference>
<dbReference type="Pfam" id="PF13561">
    <property type="entry name" value="adh_short_C2"/>
    <property type="match status" value="1"/>
</dbReference>